<comment type="caution">
    <text evidence="1">The sequence shown here is derived from an EMBL/GenBank/DDBJ whole genome shotgun (WGS) entry which is preliminary data.</text>
</comment>
<accession>A0ABT5SAZ9</accession>
<dbReference type="EMBL" id="JAOSLC020000003">
    <property type="protein sequence ID" value="MDD7914477.1"/>
    <property type="molecule type" value="Genomic_DNA"/>
</dbReference>
<evidence type="ECO:0000313" key="2">
    <source>
        <dbReference type="Proteomes" id="UP001151478"/>
    </source>
</evidence>
<name>A0ABT5SAZ9_9FLAO</name>
<proteinExistence type="predicted"/>
<protein>
    <submittedName>
        <fullName evidence="1">Uncharacterized protein</fullName>
    </submittedName>
</protein>
<sequence length="51" mass="5933">MLEGILEVCSDHGVIVIEKTAEESAEIHDSYKKLHGDEHRTKWRDNHFTVK</sequence>
<keyword evidence="2" id="KW-1185">Reference proteome</keyword>
<organism evidence="1 2">
    <name type="scientific">Polaribacter ponticola</name>
    <dbReference type="NCBI Taxonomy" id="2978475"/>
    <lineage>
        <taxon>Bacteria</taxon>
        <taxon>Pseudomonadati</taxon>
        <taxon>Bacteroidota</taxon>
        <taxon>Flavobacteriia</taxon>
        <taxon>Flavobacteriales</taxon>
        <taxon>Flavobacteriaceae</taxon>
    </lineage>
</organism>
<evidence type="ECO:0000313" key="1">
    <source>
        <dbReference type="EMBL" id="MDD7914477.1"/>
    </source>
</evidence>
<dbReference type="Proteomes" id="UP001151478">
    <property type="component" value="Unassembled WGS sequence"/>
</dbReference>
<reference evidence="1" key="1">
    <citation type="submission" date="2023-02" db="EMBL/GenBank/DDBJ databases">
        <title>Polaribacter ponticola sp. nov., isolated from seawater.</title>
        <authorList>
            <person name="Baek J.H."/>
            <person name="Kim J.M."/>
            <person name="Choi D.G."/>
            <person name="Jeon C.O."/>
        </authorList>
    </citation>
    <scope>NUCLEOTIDE SEQUENCE</scope>
    <source>
        <strain evidence="1">MSW5</strain>
    </source>
</reference>
<dbReference type="RefSeq" id="WP_265725092.1">
    <property type="nucleotide sequence ID" value="NZ_JAOSLC020000003.1"/>
</dbReference>
<gene>
    <name evidence="1" type="ORF">N5A56_008650</name>
</gene>